<dbReference type="OrthoDB" id="9798656at2"/>
<sequence>MVKKATDKRQKPKLSAEHELMRIDDIWKSEGYVERVRFEAGLLVGEEGGRLSFDDCLFKDVSFAGSDLKSAEFVDVRFDTCDFSNANLQNATFHRCEIVNSKLTGTDFANSSMGHTLVSECDGRYMNFSFSRMKEVEFSTCNLTDSEFYECTFKGVRFKLCKMDNINFMETELNGVDLSESTYDRIEVTLPKIAGCIVSTDQAIGFARVLGLSVKEE</sequence>
<dbReference type="Pfam" id="PF13599">
    <property type="entry name" value="Pentapeptide_4"/>
    <property type="match status" value="1"/>
</dbReference>
<dbReference type="PANTHER" id="PTHR42999">
    <property type="entry name" value="ANTIBIOTIC RESISTANCE PROTEIN MCBG"/>
    <property type="match status" value="1"/>
</dbReference>
<dbReference type="EMBL" id="UXAV01000019">
    <property type="protein sequence ID" value="VDC20956.1"/>
    <property type="molecule type" value="Genomic_DNA"/>
</dbReference>
<dbReference type="AlphaFoldDB" id="A0A3P5WQQ9"/>
<dbReference type="Gene3D" id="2.160.20.80">
    <property type="entry name" value="E3 ubiquitin-protein ligase SopA"/>
    <property type="match status" value="1"/>
</dbReference>
<dbReference type="InterPro" id="IPR001646">
    <property type="entry name" value="5peptide_repeat"/>
</dbReference>
<name>A0A3P5WQQ9_9BACL</name>
<dbReference type="InterPro" id="IPR052949">
    <property type="entry name" value="PA_immunity-related"/>
</dbReference>
<evidence type="ECO:0000313" key="1">
    <source>
        <dbReference type="EMBL" id="VDC20956.1"/>
    </source>
</evidence>
<dbReference type="RefSeq" id="WP_160117549.1">
    <property type="nucleotide sequence ID" value="NZ_CBCRXF010000012.1"/>
</dbReference>
<keyword evidence="2" id="KW-1185">Reference proteome</keyword>
<accession>A0A3P5WQQ9</accession>
<dbReference type="PANTHER" id="PTHR42999:SF1">
    <property type="entry name" value="PENTAPEPTIDE REPEAT-CONTAINING PROTEIN"/>
    <property type="match status" value="1"/>
</dbReference>
<proteinExistence type="predicted"/>
<evidence type="ECO:0000313" key="2">
    <source>
        <dbReference type="Proteomes" id="UP000270468"/>
    </source>
</evidence>
<gene>
    <name evidence="1" type="ORF">FILTAD_00481</name>
</gene>
<organism evidence="1 2">
    <name type="scientific">Filibacter tadaridae</name>
    <dbReference type="NCBI Taxonomy" id="2483811"/>
    <lineage>
        <taxon>Bacteria</taxon>
        <taxon>Bacillati</taxon>
        <taxon>Bacillota</taxon>
        <taxon>Bacilli</taxon>
        <taxon>Bacillales</taxon>
        <taxon>Caryophanaceae</taxon>
        <taxon>Filibacter</taxon>
    </lineage>
</organism>
<reference evidence="1 2" key="1">
    <citation type="submission" date="2018-11" db="EMBL/GenBank/DDBJ databases">
        <authorList>
            <person name="Criscuolo A."/>
        </authorList>
    </citation>
    <scope>NUCLEOTIDE SEQUENCE [LARGE SCALE GENOMIC DNA]</scope>
    <source>
        <strain evidence="1">ATB-66</strain>
    </source>
</reference>
<dbReference type="SUPFAM" id="SSF141571">
    <property type="entry name" value="Pentapeptide repeat-like"/>
    <property type="match status" value="1"/>
</dbReference>
<dbReference type="Proteomes" id="UP000270468">
    <property type="component" value="Unassembled WGS sequence"/>
</dbReference>
<protein>
    <submittedName>
        <fullName evidence="1">Pentapeptide repeats (8 copies)</fullName>
    </submittedName>
</protein>